<dbReference type="GO" id="GO:0030687">
    <property type="term" value="C:preribosome, large subunit precursor"/>
    <property type="evidence" value="ECO:0007669"/>
    <property type="project" value="TreeGrafter"/>
</dbReference>
<dbReference type="SMART" id="SM00879">
    <property type="entry name" value="Brix"/>
    <property type="match status" value="1"/>
</dbReference>
<dbReference type="WBParaSite" id="Csp11.Scaffold627.g6921.t1">
    <property type="protein sequence ID" value="Csp11.Scaffold627.g6921.t1"/>
    <property type="gene ID" value="Csp11.Scaffold627.g6921"/>
</dbReference>
<protein>
    <submittedName>
        <fullName evidence="5">Brix domain-containing protein</fullName>
    </submittedName>
</protein>
<feature type="compositionally biased region" description="Gly residues" evidence="1">
    <location>
        <begin position="582"/>
        <end position="597"/>
    </location>
</feature>
<feature type="region of interest" description="Disordered" evidence="1">
    <location>
        <begin position="386"/>
        <end position="597"/>
    </location>
</feature>
<evidence type="ECO:0000313" key="4">
    <source>
        <dbReference type="Proteomes" id="UP000095282"/>
    </source>
</evidence>
<feature type="region of interest" description="Disordered" evidence="1">
    <location>
        <begin position="1"/>
        <end position="25"/>
    </location>
</feature>
<evidence type="ECO:0000256" key="1">
    <source>
        <dbReference type="SAM" id="MobiDB-lite"/>
    </source>
</evidence>
<evidence type="ECO:0000259" key="3">
    <source>
        <dbReference type="PROSITE" id="PS50833"/>
    </source>
</evidence>
<keyword evidence="2" id="KW-0472">Membrane</keyword>
<evidence type="ECO:0000256" key="2">
    <source>
        <dbReference type="SAM" id="Phobius"/>
    </source>
</evidence>
<feature type="domain" description="Brix" evidence="3">
    <location>
        <begin position="56"/>
        <end position="339"/>
    </location>
</feature>
<dbReference type="AlphaFoldDB" id="A0A1I7TKW0"/>
<keyword evidence="2" id="KW-0812">Transmembrane</keyword>
<dbReference type="GO" id="GO:0006364">
    <property type="term" value="P:rRNA processing"/>
    <property type="evidence" value="ECO:0007669"/>
    <property type="project" value="InterPro"/>
</dbReference>
<proteinExistence type="predicted"/>
<dbReference type="STRING" id="1561998.A0A1I7TKW0"/>
<dbReference type="InterPro" id="IPR045112">
    <property type="entry name" value="PPAN-like"/>
</dbReference>
<keyword evidence="2" id="KW-1133">Transmembrane helix</keyword>
<sequence>MKLKRGKKQRKSGAHNRGNVDAQSQKDALYHQEKFVKKIQKQKFLENKEKELARQPHCLVIHRGDVGKYVKGLESDLRNLVEPNTAKNLKILKRNNIKDFIVNGAVLGVTNMMVLTSSDASLQLRMMRFSQGPTLSFKGIQFFLSYVILHTSVKQYSLARHVVNCQKRPVATDKLFKSSPLVVMNGFGDGEKKHLSLVQTFIQNMFPSINVDTIQLGNLKRCLIVSYDEETEEIQMRHYAIRVVASGLNKSVKKLMQAEKTMGKNIPNLSTYKDISDYFLNPGQLSDSEFEGDQQEVELPQDISEGRGCGIGQKSNVRLHEIGPRLTLELVKIEEGIDEGEVLYHKHHSKTPDELIKLRAHMDKKKQMKKRREQESEQRVIRRLTNVKEQQDAEEAEEKAIRENAARRQAAATGQVEEVENQKEKDREIAMNRERELKRANEEWGTSDDSKRPRYEDGRGRGRSGGFRGRSEEGGGYRDRGGFRGRNDEYSGYRGRNMERGGFRGRGDRGGRGGYGGGDREGFRGRGGFGGGDRGGFRGRSGFGGGDRGGFRGRSGFGDGDRGGFRGRSGSRGRFEDRGGSRGRGGFRGGRGGSRGR</sequence>
<feature type="compositionally biased region" description="Basic and acidic residues" evidence="1">
    <location>
        <begin position="469"/>
        <end position="511"/>
    </location>
</feature>
<dbReference type="GO" id="GO:0019843">
    <property type="term" value="F:rRNA binding"/>
    <property type="evidence" value="ECO:0007669"/>
    <property type="project" value="InterPro"/>
</dbReference>
<keyword evidence="4" id="KW-1185">Reference proteome</keyword>
<organism evidence="4 5">
    <name type="scientific">Caenorhabditis tropicalis</name>
    <dbReference type="NCBI Taxonomy" id="1561998"/>
    <lineage>
        <taxon>Eukaryota</taxon>
        <taxon>Metazoa</taxon>
        <taxon>Ecdysozoa</taxon>
        <taxon>Nematoda</taxon>
        <taxon>Chromadorea</taxon>
        <taxon>Rhabditida</taxon>
        <taxon>Rhabditina</taxon>
        <taxon>Rhabditomorpha</taxon>
        <taxon>Rhabditoidea</taxon>
        <taxon>Rhabditidae</taxon>
        <taxon>Peloderinae</taxon>
        <taxon>Caenorhabditis</taxon>
    </lineage>
</organism>
<dbReference type="PROSITE" id="PS50833">
    <property type="entry name" value="BRIX"/>
    <property type="match status" value="1"/>
</dbReference>
<evidence type="ECO:0000313" key="5">
    <source>
        <dbReference type="WBParaSite" id="Csp11.Scaffold627.g6921.t1"/>
    </source>
</evidence>
<feature type="compositionally biased region" description="Basic residues" evidence="1">
    <location>
        <begin position="1"/>
        <end position="14"/>
    </location>
</feature>
<dbReference type="Proteomes" id="UP000095282">
    <property type="component" value="Unplaced"/>
</dbReference>
<feature type="compositionally biased region" description="Basic and acidic residues" evidence="1">
    <location>
        <begin position="420"/>
        <end position="460"/>
    </location>
</feature>
<feature type="compositionally biased region" description="Gly residues" evidence="1">
    <location>
        <begin position="525"/>
        <end position="558"/>
    </location>
</feature>
<dbReference type="InterPro" id="IPR007109">
    <property type="entry name" value="Brix"/>
</dbReference>
<dbReference type="PANTHER" id="PTHR12661">
    <property type="entry name" value="PETER PAN-RELATED"/>
    <property type="match status" value="1"/>
</dbReference>
<dbReference type="Pfam" id="PF04427">
    <property type="entry name" value="Brix"/>
    <property type="match status" value="1"/>
</dbReference>
<accession>A0A1I7TKW0</accession>
<feature type="transmembrane region" description="Helical" evidence="2">
    <location>
        <begin position="100"/>
        <end position="118"/>
    </location>
</feature>
<dbReference type="GO" id="GO:0000027">
    <property type="term" value="P:ribosomal large subunit assembly"/>
    <property type="evidence" value="ECO:0007669"/>
    <property type="project" value="TreeGrafter"/>
</dbReference>
<reference evidence="5" key="1">
    <citation type="submission" date="2016-11" db="UniProtKB">
        <authorList>
            <consortium name="WormBaseParasite"/>
        </authorList>
    </citation>
    <scope>IDENTIFICATION</scope>
</reference>
<dbReference type="PANTHER" id="PTHR12661:SF5">
    <property type="entry name" value="SUPPRESSOR OF SWI4 1 HOMOLOG"/>
    <property type="match status" value="1"/>
</dbReference>
<name>A0A1I7TKW0_9PELO</name>